<name>A0ABN9TYG9_9DINO</name>
<accession>A0ABN9TYG9</accession>
<gene>
    <name evidence="2" type="ORF">PCOR1329_LOCUS43542</name>
</gene>
<evidence type="ECO:0000313" key="3">
    <source>
        <dbReference type="Proteomes" id="UP001189429"/>
    </source>
</evidence>
<protein>
    <submittedName>
        <fullName evidence="2">Uncharacterized protein</fullName>
    </submittedName>
</protein>
<dbReference type="EMBL" id="CAUYUJ010015232">
    <property type="protein sequence ID" value="CAK0851385.1"/>
    <property type="molecule type" value="Genomic_DNA"/>
</dbReference>
<feature type="transmembrane region" description="Helical" evidence="1">
    <location>
        <begin position="27"/>
        <end position="46"/>
    </location>
</feature>
<keyword evidence="3" id="KW-1185">Reference proteome</keyword>
<organism evidence="2 3">
    <name type="scientific">Prorocentrum cordatum</name>
    <dbReference type="NCBI Taxonomy" id="2364126"/>
    <lineage>
        <taxon>Eukaryota</taxon>
        <taxon>Sar</taxon>
        <taxon>Alveolata</taxon>
        <taxon>Dinophyceae</taxon>
        <taxon>Prorocentrales</taxon>
        <taxon>Prorocentraceae</taxon>
        <taxon>Prorocentrum</taxon>
    </lineage>
</organism>
<keyword evidence="1" id="KW-0812">Transmembrane</keyword>
<keyword evidence="1" id="KW-0472">Membrane</keyword>
<feature type="transmembrane region" description="Helical" evidence="1">
    <location>
        <begin position="76"/>
        <end position="94"/>
    </location>
</feature>
<reference evidence="2" key="1">
    <citation type="submission" date="2023-10" db="EMBL/GenBank/DDBJ databases">
        <authorList>
            <person name="Chen Y."/>
            <person name="Shah S."/>
            <person name="Dougan E. K."/>
            <person name="Thang M."/>
            <person name="Chan C."/>
        </authorList>
    </citation>
    <scope>NUCLEOTIDE SEQUENCE [LARGE SCALE GENOMIC DNA]</scope>
</reference>
<evidence type="ECO:0000313" key="2">
    <source>
        <dbReference type="EMBL" id="CAK0851385.1"/>
    </source>
</evidence>
<comment type="caution">
    <text evidence="2">The sequence shown here is derived from an EMBL/GenBank/DDBJ whole genome shotgun (WGS) entry which is preliminary data.</text>
</comment>
<dbReference type="Proteomes" id="UP001189429">
    <property type="component" value="Unassembled WGS sequence"/>
</dbReference>
<proteinExistence type="predicted"/>
<evidence type="ECO:0000256" key="1">
    <source>
        <dbReference type="SAM" id="Phobius"/>
    </source>
</evidence>
<keyword evidence="1" id="KW-1133">Transmembrane helix</keyword>
<sequence>MWSLLSLASSPFGEVHFSPAQVFYISVAKWTFIAGLVVPFPLYYMAPFKYWCGGDGQNAKFPCSISWMTRKGLPRYFGSCTWLIGWGFLLYRMAFGPSHHRAWVVGQSS</sequence>